<proteinExistence type="predicted"/>
<accession>A0A6J4UCS9</accession>
<evidence type="ECO:0000313" key="2">
    <source>
        <dbReference type="EMBL" id="CAA9545827.1"/>
    </source>
</evidence>
<protein>
    <submittedName>
        <fullName evidence="2">Uncharacterized protein</fullName>
    </submittedName>
</protein>
<name>A0A6J4UCS9_9BACT</name>
<dbReference type="AlphaFoldDB" id="A0A6J4UCS9"/>
<evidence type="ECO:0000256" key="1">
    <source>
        <dbReference type="SAM" id="MobiDB-lite"/>
    </source>
</evidence>
<dbReference type="EMBL" id="CADCWL010000014">
    <property type="protein sequence ID" value="CAA9545827.1"/>
    <property type="molecule type" value="Genomic_DNA"/>
</dbReference>
<feature type="compositionally biased region" description="Basic residues" evidence="1">
    <location>
        <begin position="77"/>
        <end position="92"/>
    </location>
</feature>
<sequence length="92" mass="9903">MGRTCHRFPFRQGEGWGAEPGRSGLVALRSKPQTTETKLAAGSEEGCARQAPIPGGREQSRPPFSHCGALVPGSSKSSRRCLISKRSTVPRR</sequence>
<gene>
    <name evidence="2" type="ORF">AVDCRST_MAG19-227</name>
</gene>
<organism evidence="2">
    <name type="scientific">uncultured Thermomicrobiales bacterium</name>
    <dbReference type="NCBI Taxonomy" id="1645740"/>
    <lineage>
        <taxon>Bacteria</taxon>
        <taxon>Pseudomonadati</taxon>
        <taxon>Thermomicrobiota</taxon>
        <taxon>Thermomicrobia</taxon>
        <taxon>Thermomicrobiales</taxon>
        <taxon>environmental samples</taxon>
    </lineage>
</organism>
<reference evidence="2" key="1">
    <citation type="submission" date="2020-02" db="EMBL/GenBank/DDBJ databases">
        <authorList>
            <person name="Meier V. D."/>
        </authorList>
    </citation>
    <scope>NUCLEOTIDE SEQUENCE</scope>
    <source>
        <strain evidence="2">AVDCRST_MAG19</strain>
    </source>
</reference>
<feature type="region of interest" description="Disordered" evidence="1">
    <location>
        <begin position="1"/>
        <end position="92"/>
    </location>
</feature>